<accession>A0A0L8GZ25</accession>
<dbReference type="CDD" id="cd00118">
    <property type="entry name" value="LysM"/>
    <property type="match status" value="1"/>
</dbReference>
<organism evidence="1">
    <name type="scientific">Octopus bimaculoides</name>
    <name type="common">California two-spotted octopus</name>
    <dbReference type="NCBI Taxonomy" id="37653"/>
    <lineage>
        <taxon>Eukaryota</taxon>
        <taxon>Metazoa</taxon>
        <taxon>Spiralia</taxon>
        <taxon>Lophotrochozoa</taxon>
        <taxon>Mollusca</taxon>
        <taxon>Cephalopoda</taxon>
        <taxon>Coleoidea</taxon>
        <taxon>Octopodiformes</taxon>
        <taxon>Octopoda</taxon>
        <taxon>Incirrata</taxon>
        <taxon>Octopodidae</taxon>
        <taxon>Octopus</taxon>
    </lineage>
</organism>
<dbReference type="OrthoDB" id="2107166at2759"/>
<evidence type="ECO:0000313" key="1">
    <source>
        <dbReference type="EMBL" id="KOF82311.1"/>
    </source>
</evidence>
<gene>
    <name evidence="1" type="ORF">OCBIM_22025446mg</name>
</gene>
<dbReference type="InterPro" id="IPR018392">
    <property type="entry name" value="LysM"/>
</dbReference>
<dbReference type="EMBL" id="KQ419803">
    <property type="protein sequence ID" value="KOF82311.1"/>
    <property type="molecule type" value="Genomic_DNA"/>
</dbReference>
<protein>
    <submittedName>
        <fullName evidence="1">Uncharacterized protein</fullName>
    </submittedName>
</protein>
<dbReference type="InterPro" id="IPR036779">
    <property type="entry name" value="LysM_dom_sf"/>
</dbReference>
<sequence length="134" mass="14533">MADGMRSSERQTLGQFAKSQTKYGTASIPVRWNSNFVKHKVVSTDSLVGIALKYGVSVSGILFTFLFKRTSGLVLDSGRCDEEGSKKMNEEAEYKRYIGIVSLDGSVSRSLTVLYFCSIVVVTTAVGGEKSVDG</sequence>
<reference evidence="1" key="1">
    <citation type="submission" date="2015-07" db="EMBL/GenBank/DDBJ databases">
        <title>MeaNS - Measles Nucleotide Surveillance Program.</title>
        <authorList>
            <person name="Tran T."/>
            <person name="Druce J."/>
        </authorList>
    </citation>
    <scope>NUCLEOTIDE SEQUENCE</scope>
    <source>
        <strain evidence="1">UCB-OBI-ISO-001</strain>
        <tissue evidence="1">Gonad</tissue>
    </source>
</reference>
<name>A0A0L8GZ25_OCTBM</name>
<proteinExistence type="predicted"/>
<dbReference type="AlphaFoldDB" id="A0A0L8GZ25"/>
<dbReference type="Gene3D" id="3.10.350.10">
    <property type="entry name" value="LysM domain"/>
    <property type="match status" value="1"/>
</dbReference>